<dbReference type="Pfam" id="PF04221">
    <property type="entry name" value="RelB"/>
    <property type="match status" value="1"/>
</dbReference>
<evidence type="ECO:0000313" key="2">
    <source>
        <dbReference type="Proteomes" id="UP000265489"/>
    </source>
</evidence>
<name>A0A395W6M4_9FIRM</name>
<dbReference type="Proteomes" id="UP000265489">
    <property type="component" value="Unassembled WGS sequence"/>
</dbReference>
<dbReference type="EMBL" id="QRYQ01000015">
    <property type="protein sequence ID" value="RGU90773.1"/>
    <property type="molecule type" value="Genomic_DNA"/>
</dbReference>
<dbReference type="GO" id="GO:0006355">
    <property type="term" value="P:regulation of DNA-templated transcription"/>
    <property type="evidence" value="ECO:0007669"/>
    <property type="project" value="InterPro"/>
</dbReference>
<sequence>MSTIQVIVDDDLKSKADALFKELGTDTTSAIRMFLTQAVAYDGIPFEIKKFNKTKEMKIMTEDEFFDRLASSRVQSREGKVIDADIAIDSIRNKYGL</sequence>
<proteinExistence type="predicted"/>
<dbReference type="InterPro" id="IPR007337">
    <property type="entry name" value="RelB/DinJ"/>
</dbReference>
<protein>
    <submittedName>
        <fullName evidence="1">Type II toxin-antitoxin system RelB/DinJ family antitoxin</fullName>
    </submittedName>
</protein>
<dbReference type="InterPro" id="IPR013321">
    <property type="entry name" value="Arc_rbn_hlx_hlx"/>
</dbReference>
<dbReference type="AlphaFoldDB" id="A0A395W6M4"/>
<comment type="caution">
    <text evidence="1">The sequence shown here is derived from an EMBL/GenBank/DDBJ whole genome shotgun (WGS) entry which is preliminary data.</text>
</comment>
<gene>
    <name evidence="1" type="ORF">DWW32_08230</name>
</gene>
<evidence type="ECO:0000313" key="1">
    <source>
        <dbReference type="EMBL" id="RGU90773.1"/>
    </source>
</evidence>
<dbReference type="GeneID" id="66579859"/>
<organism evidence="1 2">
    <name type="scientific">Holdemanella biformis</name>
    <dbReference type="NCBI Taxonomy" id="1735"/>
    <lineage>
        <taxon>Bacteria</taxon>
        <taxon>Bacillati</taxon>
        <taxon>Bacillota</taxon>
        <taxon>Erysipelotrichia</taxon>
        <taxon>Erysipelotrichales</taxon>
        <taxon>Erysipelotrichaceae</taxon>
        <taxon>Holdemanella</taxon>
    </lineage>
</organism>
<dbReference type="Gene3D" id="1.10.1220.10">
    <property type="entry name" value="Met repressor-like"/>
    <property type="match status" value="1"/>
</dbReference>
<dbReference type="NCBIfam" id="TIGR02384">
    <property type="entry name" value="RelB_DinJ"/>
    <property type="match status" value="1"/>
</dbReference>
<accession>A0A395W6M4</accession>
<dbReference type="RefSeq" id="WP_118325430.1">
    <property type="nucleotide sequence ID" value="NZ_QRYH01000014.1"/>
</dbReference>
<reference evidence="1 2" key="1">
    <citation type="submission" date="2018-08" db="EMBL/GenBank/DDBJ databases">
        <title>A genome reference for cultivated species of the human gut microbiota.</title>
        <authorList>
            <person name="Zou Y."/>
            <person name="Xue W."/>
            <person name="Luo G."/>
        </authorList>
    </citation>
    <scope>NUCLEOTIDE SEQUENCE [LARGE SCALE GENOMIC DNA]</scope>
    <source>
        <strain evidence="1 2">AF15-20</strain>
    </source>
</reference>